<dbReference type="InterPro" id="IPR022061">
    <property type="entry name" value="DUF3617"/>
</dbReference>
<dbReference type="Proteomes" id="UP000010809">
    <property type="component" value="Chromosome"/>
</dbReference>
<keyword evidence="3" id="KW-1185">Reference proteome</keyword>
<feature type="signal peptide" evidence="1">
    <location>
        <begin position="1"/>
        <end position="20"/>
    </location>
</feature>
<dbReference type="HOGENOM" id="CLU_148737_0_0_6"/>
<keyword evidence="1" id="KW-0732">Signal</keyword>
<accession>L0E1E3</accession>
<dbReference type="KEGG" id="tni:TVNIR_2803"/>
<organism evidence="2 3">
    <name type="scientific">Thioalkalivibrio nitratireducens (strain DSM 14787 / UNIQEM 213 / ALEN2)</name>
    <dbReference type="NCBI Taxonomy" id="1255043"/>
    <lineage>
        <taxon>Bacteria</taxon>
        <taxon>Pseudomonadati</taxon>
        <taxon>Pseudomonadota</taxon>
        <taxon>Gammaproteobacteria</taxon>
        <taxon>Chromatiales</taxon>
        <taxon>Ectothiorhodospiraceae</taxon>
        <taxon>Thioalkalivibrio</taxon>
    </lineage>
</organism>
<evidence type="ECO:0000256" key="1">
    <source>
        <dbReference type="SAM" id="SignalP"/>
    </source>
</evidence>
<dbReference type="PATRIC" id="fig|1255043.3.peg.2828"/>
<dbReference type="eggNOG" id="ENOG5033539">
    <property type="taxonomic scope" value="Bacteria"/>
</dbReference>
<sequence>MLCRSLLAAALLALPLAVSATQPNLQPGEWEMVTTTTFAGGMMPEQRETSRECVTAEDLSDGQLFDVDVEECEITSQDVRADGMNYTMSCQHEDGMDMTMDAEMHFLGDRAEGTMSARMNTPMGPMQMEIVLEGRRLGDC</sequence>
<dbReference type="OrthoDB" id="8235498at2"/>
<evidence type="ECO:0008006" key="4">
    <source>
        <dbReference type="Google" id="ProtNLM"/>
    </source>
</evidence>
<dbReference type="EMBL" id="CP003989">
    <property type="protein sequence ID" value="AGA34441.1"/>
    <property type="molecule type" value="Genomic_DNA"/>
</dbReference>
<reference evidence="2" key="1">
    <citation type="submission" date="2015-12" db="EMBL/GenBank/DDBJ databases">
        <authorList>
            <person name="Tikhonova T.V."/>
            <person name="Pavlov A.R."/>
            <person name="Beletsky A.V."/>
            <person name="Mardanov A.V."/>
            <person name="Sorokin D.Y."/>
            <person name="Ravin N.V."/>
            <person name="Popov V.O."/>
        </authorList>
    </citation>
    <scope>NUCLEOTIDE SEQUENCE</scope>
    <source>
        <strain evidence="2">DSM 14787</strain>
    </source>
</reference>
<dbReference type="RefSeq" id="WP_015259552.1">
    <property type="nucleotide sequence ID" value="NC_019902.2"/>
</dbReference>
<evidence type="ECO:0000313" key="3">
    <source>
        <dbReference type="Proteomes" id="UP000010809"/>
    </source>
</evidence>
<evidence type="ECO:0000313" key="2">
    <source>
        <dbReference type="EMBL" id="AGA34441.1"/>
    </source>
</evidence>
<feature type="chain" id="PRO_5003941210" description="DUF3617 domain-containing protein" evidence="1">
    <location>
        <begin position="21"/>
        <end position="140"/>
    </location>
</feature>
<protein>
    <recommendedName>
        <fullName evidence="4">DUF3617 domain-containing protein</fullName>
    </recommendedName>
</protein>
<dbReference type="Pfam" id="PF12276">
    <property type="entry name" value="DUF3617"/>
    <property type="match status" value="1"/>
</dbReference>
<name>L0E1E3_THIND</name>
<gene>
    <name evidence="2" type="ordered locus">TVNIR_2803</name>
</gene>
<proteinExistence type="predicted"/>
<dbReference type="STRING" id="1255043.TVNIR_2803"/>
<dbReference type="AlphaFoldDB" id="L0E1E3"/>